<dbReference type="Pfam" id="PF00023">
    <property type="entry name" value="Ank"/>
    <property type="match status" value="1"/>
</dbReference>
<proteinExistence type="predicted"/>
<keyword evidence="1" id="KW-0677">Repeat</keyword>
<evidence type="ECO:0000256" key="3">
    <source>
        <dbReference type="PROSITE-ProRule" id="PRU00023"/>
    </source>
</evidence>
<gene>
    <name evidence="4" type="ORF">CAUS1442_LOCUS7271</name>
</gene>
<dbReference type="SMART" id="SM00248">
    <property type="entry name" value="ANK"/>
    <property type="match status" value="6"/>
</dbReference>
<dbReference type="SUPFAM" id="SSF48403">
    <property type="entry name" value="Ankyrin repeat"/>
    <property type="match status" value="1"/>
</dbReference>
<dbReference type="Pfam" id="PF12796">
    <property type="entry name" value="Ank_2"/>
    <property type="match status" value="2"/>
</dbReference>
<reference evidence="4" key="1">
    <citation type="submission" date="2021-01" db="EMBL/GenBank/DDBJ databases">
        <authorList>
            <person name="Corre E."/>
            <person name="Pelletier E."/>
            <person name="Niang G."/>
            <person name="Scheremetjew M."/>
            <person name="Finn R."/>
            <person name="Kale V."/>
            <person name="Holt S."/>
            <person name="Cochrane G."/>
            <person name="Meng A."/>
            <person name="Brown T."/>
            <person name="Cohen L."/>
        </authorList>
    </citation>
    <scope>NUCLEOTIDE SEQUENCE</scope>
    <source>
        <strain evidence="4">CCMP3328</strain>
    </source>
</reference>
<evidence type="ECO:0000256" key="1">
    <source>
        <dbReference type="ARBA" id="ARBA00022737"/>
    </source>
</evidence>
<dbReference type="Gene3D" id="1.25.40.20">
    <property type="entry name" value="Ankyrin repeat-containing domain"/>
    <property type="match status" value="2"/>
</dbReference>
<feature type="repeat" description="ANK" evidence="3">
    <location>
        <begin position="101"/>
        <end position="123"/>
    </location>
</feature>
<name>A0A7R9WVH1_9STRA</name>
<accession>A0A7R9WVH1</accession>
<protein>
    <submittedName>
        <fullName evidence="4">Uncharacterized protein</fullName>
    </submittedName>
</protein>
<dbReference type="PANTHER" id="PTHR24198">
    <property type="entry name" value="ANKYRIN REPEAT AND PROTEIN KINASE DOMAIN-CONTAINING PROTEIN"/>
    <property type="match status" value="1"/>
</dbReference>
<evidence type="ECO:0000256" key="2">
    <source>
        <dbReference type="ARBA" id="ARBA00023043"/>
    </source>
</evidence>
<dbReference type="PROSITE" id="PS50088">
    <property type="entry name" value="ANK_REPEAT"/>
    <property type="match status" value="3"/>
</dbReference>
<feature type="repeat" description="ANK" evidence="3">
    <location>
        <begin position="67"/>
        <end position="89"/>
    </location>
</feature>
<feature type="repeat" description="ANK" evidence="3">
    <location>
        <begin position="34"/>
        <end position="66"/>
    </location>
</feature>
<keyword evidence="2 3" id="KW-0040">ANK repeat</keyword>
<sequence length="306" mass="34240">MDFFVACRSGDLDLVRGFLESEESKLTLDMTISRGYAPLHIACLNNHTKLAKYLMESGARINVPNDYGNTPFHIVCAEGQLELVKFMVETDDADVLATNDHGKTPLHLAAARGHSEVLQYLFESDRLTINANAQNAAGNTVFHNTHPKCTMHHVIDDMTKLSNLYIFLRTRMVSQTNLDDAGTDHANMLINWAQPHADVQNRYGDTVLHVLCRRQSLHKIDWLIGSESADATLQNDDGDTVIHEICRRGELGTLETLVKHSRVTIDFNIRNSFGETALSIAEKKGYRTIVTFLKKIASTNAMDVDE</sequence>
<dbReference type="AlphaFoldDB" id="A0A7R9WVH1"/>
<dbReference type="InterPro" id="IPR002110">
    <property type="entry name" value="Ankyrin_rpt"/>
</dbReference>
<dbReference type="PANTHER" id="PTHR24198:SF165">
    <property type="entry name" value="ANKYRIN REPEAT-CONTAINING PROTEIN-RELATED"/>
    <property type="match status" value="1"/>
</dbReference>
<dbReference type="InterPro" id="IPR036770">
    <property type="entry name" value="Ankyrin_rpt-contain_sf"/>
</dbReference>
<evidence type="ECO:0000313" key="4">
    <source>
        <dbReference type="EMBL" id="CAD8335166.1"/>
    </source>
</evidence>
<organism evidence="4">
    <name type="scientific">Craspedostauros australis</name>
    <dbReference type="NCBI Taxonomy" id="1486917"/>
    <lineage>
        <taxon>Eukaryota</taxon>
        <taxon>Sar</taxon>
        <taxon>Stramenopiles</taxon>
        <taxon>Ochrophyta</taxon>
        <taxon>Bacillariophyta</taxon>
        <taxon>Bacillariophyceae</taxon>
        <taxon>Bacillariophycidae</taxon>
        <taxon>Naviculales</taxon>
        <taxon>Naviculaceae</taxon>
        <taxon>Craspedostauros</taxon>
    </lineage>
</organism>
<dbReference type="PROSITE" id="PS50297">
    <property type="entry name" value="ANK_REP_REGION"/>
    <property type="match status" value="3"/>
</dbReference>
<dbReference type="EMBL" id="HBEF01011538">
    <property type="protein sequence ID" value="CAD8335166.1"/>
    <property type="molecule type" value="Transcribed_RNA"/>
</dbReference>